<organism evidence="1 2">
    <name type="scientific">Diphasiastrum complanatum</name>
    <name type="common">Issler's clubmoss</name>
    <name type="synonym">Lycopodium complanatum</name>
    <dbReference type="NCBI Taxonomy" id="34168"/>
    <lineage>
        <taxon>Eukaryota</taxon>
        <taxon>Viridiplantae</taxon>
        <taxon>Streptophyta</taxon>
        <taxon>Embryophyta</taxon>
        <taxon>Tracheophyta</taxon>
        <taxon>Lycopodiopsida</taxon>
        <taxon>Lycopodiales</taxon>
        <taxon>Lycopodiaceae</taxon>
        <taxon>Lycopodioideae</taxon>
        <taxon>Diphasiastrum</taxon>
    </lineage>
</organism>
<evidence type="ECO:0000313" key="2">
    <source>
        <dbReference type="Proteomes" id="UP001162992"/>
    </source>
</evidence>
<reference evidence="2" key="1">
    <citation type="journal article" date="2024" name="Proc. Natl. Acad. Sci. U.S.A.">
        <title>Extraordinary preservation of gene collinearity over three hundred million years revealed in homosporous lycophytes.</title>
        <authorList>
            <person name="Li C."/>
            <person name="Wickell D."/>
            <person name="Kuo L.Y."/>
            <person name="Chen X."/>
            <person name="Nie B."/>
            <person name="Liao X."/>
            <person name="Peng D."/>
            <person name="Ji J."/>
            <person name="Jenkins J."/>
            <person name="Williams M."/>
            <person name="Shu S."/>
            <person name="Plott C."/>
            <person name="Barry K."/>
            <person name="Rajasekar S."/>
            <person name="Grimwood J."/>
            <person name="Han X."/>
            <person name="Sun S."/>
            <person name="Hou Z."/>
            <person name="He W."/>
            <person name="Dai G."/>
            <person name="Sun C."/>
            <person name="Schmutz J."/>
            <person name="Leebens-Mack J.H."/>
            <person name="Li F.W."/>
            <person name="Wang L."/>
        </authorList>
    </citation>
    <scope>NUCLEOTIDE SEQUENCE [LARGE SCALE GENOMIC DNA]</scope>
    <source>
        <strain evidence="2">cv. PW_Plant_1</strain>
    </source>
</reference>
<protein>
    <submittedName>
        <fullName evidence="1">Uncharacterized protein</fullName>
    </submittedName>
</protein>
<comment type="caution">
    <text evidence="1">The sequence shown here is derived from an EMBL/GenBank/DDBJ whole genome shotgun (WGS) entry which is preliminary data.</text>
</comment>
<keyword evidence="2" id="KW-1185">Reference proteome</keyword>
<gene>
    <name evidence="1" type="ORF">O6H91_10G043300</name>
</gene>
<name>A0ACC2CGB7_DIPCM</name>
<dbReference type="EMBL" id="CM055101">
    <property type="protein sequence ID" value="KAJ7541047.1"/>
    <property type="molecule type" value="Genomic_DNA"/>
</dbReference>
<dbReference type="Proteomes" id="UP001162992">
    <property type="component" value="Chromosome 10"/>
</dbReference>
<proteinExistence type="predicted"/>
<accession>A0ACC2CGB7</accession>
<sequence>MLRLIAPSFARWVMLRLIAPCSLLVVGSATHHTPYTSFARCWLFEALVGGSCYASLLLARCSLLAVGSATHHTCREQ</sequence>
<evidence type="ECO:0000313" key="1">
    <source>
        <dbReference type="EMBL" id="KAJ7541047.1"/>
    </source>
</evidence>